<dbReference type="Proteomes" id="UP001583280">
    <property type="component" value="Unassembled WGS sequence"/>
</dbReference>
<comment type="similarity">
    <text evidence="1">Belongs to the nuclear import and ribosome assembly adapter family.</text>
</comment>
<accession>A0ABR3ZKG5</accession>
<organism evidence="4 5">
    <name type="scientific">Ceratocystis pirilliformis</name>
    <dbReference type="NCBI Taxonomy" id="259994"/>
    <lineage>
        <taxon>Eukaryota</taxon>
        <taxon>Fungi</taxon>
        <taxon>Dikarya</taxon>
        <taxon>Ascomycota</taxon>
        <taxon>Pezizomycotina</taxon>
        <taxon>Sordariomycetes</taxon>
        <taxon>Hypocreomycetidae</taxon>
        <taxon>Microascales</taxon>
        <taxon>Ceratocystidaceae</taxon>
        <taxon>Ceratocystis</taxon>
    </lineage>
</organism>
<gene>
    <name evidence="4" type="ORF">Cpir12675_000997</name>
</gene>
<evidence type="ECO:0000313" key="4">
    <source>
        <dbReference type="EMBL" id="KAL1900313.1"/>
    </source>
</evidence>
<dbReference type="EMBL" id="JAWDJO010000014">
    <property type="protein sequence ID" value="KAL1900313.1"/>
    <property type="molecule type" value="Genomic_DNA"/>
</dbReference>
<feature type="region of interest" description="Disordered" evidence="2">
    <location>
        <begin position="331"/>
        <end position="378"/>
    </location>
</feature>
<sequence length="679" mass="75120">MGKSRPNRQQRRKDSVRQPKLPTDPELLALRDEKVLPVLKDLQATNPKSRSAAASTVANVITDENMRKLMLREQLVRIVMSETLTDASVDSRASGWEIMKILAEEEDDGFSMHLFRQDILVAVEYACITILETLESKETPFTSATREQQTIVWRISRALCGLVTRMAEASEEIWAKIVSSAKVTNFLLTLVSRESTDPNTADEVMTCLMTLAEDNREMCEQILATPEAFPLLMKLKELDGATSVLACGVLHNIFEAMEWNDLSPGKDDATDEALIRRLARTLQDYECGGSKPLEGQEWNAPGEIVKLALEILASIGTNVISTFDAPKRLKGAPFDANEDSEMMDEDGADNEEIEEEDLSDSGAKGGQGEDADDSMDEEEMLEDLQNVTGAKDDEGIEDLPTLAAVLQKAAPQIIRLGALKTDSEEHIRVKSHAISVLNNIAWSISCLDFSNGKSASIRAAWTPVASRIWEQNIVTTLAMDTADIELATNITSLAWAVARVLRENIPYTNGEHTKFIALYHASKSLREAAESTQPAEKADKKPAEGTPAADPFQGLGVKCIGVLGQLALPPVPVSRNRDIGVFLMTLLSKLPEVPVADAVEILNCIFDIYADEDQDIDVEVFWKDNFLKHLEDNTGNVKMLLKRVHKKDPATAELRARVEESVMNFTRFVAYKKKHQPKA</sequence>
<feature type="compositionally biased region" description="Acidic residues" evidence="2">
    <location>
        <begin position="336"/>
        <end position="359"/>
    </location>
</feature>
<dbReference type="InterPro" id="IPR052616">
    <property type="entry name" value="SYO1-like"/>
</dbReference>
<dbReference type="SUPFAM" id="SSF48371">
    <property type="entry name" value="ARM repeat"/>
    <property type="match status" value="1"/>
</dbReference>
<feature type="domain" description="SYO1-like TPR repeats" evidence="3">
    <location>
        <begin position="557"/>
        <end position="675"/>
    </location>
</feature>
<dbReference type="Gene3D" id="1.25.10.10">
    <property type="entry name" value="Leucine-rich Repeat Variant"/>
    <property type="match status" value="2"/>
</dbReference>
<feature type="region of interest" description="Disordered" evidence="2">
    <location>
        <begin position="1"/>
        <end position="24"/>
    </location>
</feature>
<evidence type="ECO:0000256" key="2">
    <source>
        <dbReference type="SAM" id="MobiDB-lite"/>
    </source>
</evidence>
<feature type="compositionally biased region" description="Acidic residues" evidence="2">
    <location>
        <begin position="369"/>
        <end position="378"/>
    </location>
</feature>
<evidence type="ECO:0000259" key="3">
    <source>
        <dbReference type="Pfam" id="PF25567"/>
    </source>
</evidence>
<dbReference type="CDD" id="cd13394">
    <property type="entry name" value="Syo1_like"/>
    <property type="match status" value="1"/>
</dbReference>
<dbReference type="PANTHER" id="PTHR13347">
    <property type="entry name" value="HEAT REPEAT-CONTAINING PROTEIN 3"/>
    <property type="match status" value="1"/>
</dbReference>
<dbReference type="InterPro" id="IPR016024">
    <property type="entry name" value="ARM-type_fold"/>
</dbReference>
<keyword evidence="5" id="KW-1185">Reference proteome</keyword>
<feature type="compositionally biased region" description="Basic residues" evidence="2">
    <location>
        <begin position="1"/>
        <end position="11"/>
    </location>
</feature>
<dbReference type="InterPro" id="IPR011989">
    <property type="entry name" value="ARM-like"/>
</dbReference>
<reference evidence="4 5" key="1">
    <citation type="journal article" date="2024" name="IMA Fungus">
        <title>IMA Genome - F19 : A genome assembly and annotation guide to empower mycologists, including annotated draft genome sequences of Ceratocystis pirilliformis, Diaporthe australafricana, Fusarium ophioides, Paecilomyces lecythidis, and Sporothrix stenoceras.</title>
        <authorList>
            <person name="Aylward J."/>
            <person name="Wilson A.M."/>
            <person name="Visagie C.M."/>
            <person name="Spraker J."/>
            <person name="Barnes I."/>
            <person name="Buitendag C."/>
            <person name="Ceriani C."/>
            <person name="Del Mar Angel L."/>
            <person name="du Plessis D."/>
            <person name="Fuchs T."/>
            <person name="Gasser K."/>
            <person name="Kramer D."/>
            <person name="Li W."/>
            <person name="Munsamy K."/>
            <person name="Piso A."/>
            <person name="Price J.L."/>
            <person name="Sonnekus B."/>
            <person name="Thomas C."/>
            <person name="van der Nest A."/>
            <person name="van Dijk A."/>
            <person name="van Heerden A."/>
            <person name="van Vuuren N."/>
            <person name="Yilmaz N."/>
            <person name="Duong T.A."/>
            <person name="van der Merwe N.A."/>
            <person name="Wingfield M.J."/>
            <person name="Wingfield B.D."/>
        </authorList>
    </citation>
    <scope>NUCLEOTIDE SEQUENCE [LARGE SCALE GENOMIC DNA]</scope>
    <source>
        <strain evidence="4 5">CMW 12675</strain>
    </source>
</reference>
<dbReference type="Pfam" id="PF25567">
    <property type="entry name" value="TPR_SYO1"/>
    <property type="match status" value="1"/>
</dbReference>
<name>A0ABR3ZKG5_9PEZI</name>
<evidence type="ECO:0000256" key="1">
    <source>
        <dbReference type="ARBA" id="ARBA00049983"/>
    </source>
</evidence>
<evidence type="ECO:0000313" key="5">
    <source>
        <dbReference type="Proteomes" id="UP001583280"/>
    </source>
</evidence>
<proteinExistence type="inferred from homology"/>
<protein>
    <recommendedName>
        <fullName evidence="3">SYO1-like TPR repeats domain-containing protein</fullName>
    </recommendedName>
</protein>
<comment type="caution">
    <text evidence="4">The sequence shown here is derived from an EMBL/GenBank/DDBJ whole genome shotgun (WGS) entry which is preliminary data.</text>
</comment>
<dbReference type="PANTHER" id="PTHR13347:SF1">
    <property type="entry name" value="HEAT REPEAT-CONTAINING PROTEIN 3"/>
    <property type="match status" value="1"/>
</dbReference>
<dbReference type="InterPro" id="IPR057990">
    <property type="entry name" value="TPR_SYO1"/>
</dbReference>